<evidence type="ECO:0000256" key="1">
    <source>
        <dbReference type="SAM" id="Phobius"/>
    </source>
</evidence>
<sequence length="191" mass="21887">MGRLSKRWLPRKRPPRILLLLTEKRKNTKLVLPLLFPRFQPIHPKNLNMLLLYLTVLVLLHGVALCTLFGDRAYHIRLNAYPSCSFLFVAGNAGHGFTPHVITVAEGEILEEVVIRDAFGGSSSWKWLAFVVVEKGCEKVFISMHSEALHERKEIGSQRMELMVEESIYMVSVNSRQYFSDNVDSFDWGGR</sequence>
<keyword evidence="1" id="KW-0472">Membrane</keyword>
<evidence type="ECO:0000313" key="3">
    <source>
        <dbReference type="Proteomes" id="UP000886885"/>
    </source>
</evidence>
<dbReference type="Proteomes" id="UP000886885">
    <property type="component" value="Chromosome 13A"/>
</dbReference>
<name>A0A8X7YLH4_POPTO</name>
<organism evidence="2 3">
    <name type="scientific">Populus tomentosa</name>
    <name type="common">Chinese white poplar</name>
    <dbReference type="NCBI Taxonomy" id="118781"/>
    <lineage>
        <taxon>Eukaryota</taxon>
        <taxon>Viridiplantae</taxon>
        <taxon>Streptophyta</taxon>
        <taxon>Embryophyta</taxon>
        <taxon>Tracheophyta</taxon>
        <taxon>Spermatophyta</taxon>
        <taxon>Magnoliopsida</taxon>
        <taxon>eudicotyledons</taxon>
        <taxon>Gunneridae</taxon>
        <taxon>Pentapetalae</taxon>
        <taxon>rosids</taxon>
        <taxon>fabids</taxon>
        <taxon>Malpighiales</taxon>
        <taxon>Salicaceae</taxon>
        <taxon>Saliceae</taxon>
        <taxon>Populus</taxon>
    </lineage>
</organism>
<dbReference type="AlphaFoldDB" id="A0A8X7YLH4"/>
<feature type="transmembrane region" description="Helical" evidence="1">
    <location>
        <begin position="51"/>
        <end position="70"/>
    </location>
</feature>
<keyword evidence="3" id="KW-1185">Reference proteome</keyword>
<evidence type="ECO:0000313" key="2">
    <source>
        <dbReference type="EMBL" id="KAG6751782.1"/>
    </source>
</evidence>
<dbReference type="OrthoDB" id="1750677at2759"/>
<accession>A0A8X7YLH4</accession>
<protein>
    <submittedName>
        <fullName evidence="2">Uncharacterized protein</fullName>
    </submittedName>
</protein>
<keyword evidence="1" id="KW-0812">Transmembrane</keyword>
<dbReference type="EMBL" id="JAAWWB010000025">
    <property type="protein sequence ID" value="KAG6751782.1"/>
    <property type="molecule type" value="Genomic_DNA"/>
</dbReference>
<gene>
    <name evidence="2" type="ORF">POTOM_043989</name>
</gene>
<comment type="caution">
    <text evidence="2">The sequence shown here is derived from an EMBL/GenBank/DDBJ whole genome shotgun (WGS) entry which is preliminary data.</text>
</comment>
<proteinExistence type="predicted"/>
<reference evidence="2" key="1">
    <citation type="journal article" date="2020" name="bioRxiv">
        <title>Hybrid origin of Populus tomentosa Carr. identified through genome sequencing and phylogenomic analysis.</title>
        <authorList>
            <person name="An X."/>
            <person name="Gao K."/>
            <person name="Chen Z."/>
            <person name="Li J."/>
            <person name="Yang X."/>
            <person name="Yang X."/>
            <person name="Zhou J."/>
            <person name="Guo T."/>
            <person name="Zhao T."/>
            <person name="Huang S."/>
            <person name="Miao D."/>
            <person name="Khan W.U."/>
            <person name="Rao P."/>
            <person name="Ye M."/>
            <person name="Lei B."/>
            <person name="Liao W."/>
            <person name="Wang J."/>
            <person name="Ji L."/>
            <person name="Li Y."/>
            <person name="Guo B."/>
            <person name="Mustafa N.S."/>
            <person name="Li S."/>
            <person name="Yun Q."/>
            <person name="Keller S.R."/>
            <person name="Mao J."/>
            <person name="Zhang R."/>
            <person name="Strauss S.H."/>
        </authorList>
    </citation>
    <scope>NUCLEOTIDE SEQUENCE</scope>
    <source>
        <strain evidence="2">GM15</strain>
        <tissue evidence="2">Leaf</tissue>
    </source>
</reference>
<keyword evidence="1" id="KW-1133">Transmembrane helix</keyword>